<gene>
    <name evidence="2" type="ORF">JEQ12_004022</name>
</gene>
<feature type="region of interest" description="Disordered" evidence="1">
    <location>
        <begin position="1"/>
        <end position="147"/>
    </location>
</feature>
<proteinExistence type="predicted"/>
<dbReference type="Proteomes" id="UP000664991">
    <property type="component" value="Unassembled WGS sequence"/>
</dbReference>
<feature type="compositionally biased region" description="Basic and acidic residues" evidence="1">
    <location>
        <begin position="96"/>
        <end position="126"/>
    </location>
</feature>
<reference evidence="2 3" key="1">
    <citation type="submission" date="2020-12" db="EMBL/GenBank/DDBJ databases">
        <title>De novo assembly of Tibetan sheep genome.</title>
        <authorList>
            <person name="Li X."/>
        </authorList>
    </citation>
    <scope>NUCLEOTIDE SEQUENCE [LARGE SCALE GENOMIC DNA]</scope>
    <source>
        <tissue evidence="2">Heart</tissue>
    </source>
</reference>
<sequence>MAGQPSGRPKSSTPSWAPLDRAPAPHCRQTEPPKERRYHSIPASRIRKPNPVSRRGEEPAHAAVSWLGKNTLTPAGAPQTKPLLSTSSCTKCYSPSDKRSEEKKPVLPRAPLHDKRSLRSEKRQPERSPPGHNERKPALSTAKQTKQ</sequence>
<protein>
    <submittedName>
        <fullName evidence="2">Uncharacterized protein</fullName>
    </submittedName>
</protein>
<evidence type="ECO:0000313" key="3">
    <source>
        <dbReference type="Proteomes" id="UP000664991"/>
    </source>
</evidence>
<dbReference type="AlphaFoldDB" id="A0A836A7N1"/>
<organism evidence="2 3">
    <name type="scientific">Ovis aries</name>
    <name type="common">Sheep</name>
    <dbReference type="NCBI Taxonomy" id="9940"/>
    <lineage>
        <taxon>Eukaryota</taxon>
        <taxon>Metazoa</taxon>
        <taxon>Chordata</taxon>
        <taxon>Craniata</taxon>
        <taxon>Vertebrata</taxon>
        <taxon>Euteleostomi</taxon>
        <taxon>Mammalia</taxon>
        <taxon>Eutheria</taxon>
        <taxon>Laurasiatheria</taxon>
        <taxon>Artiodactyla</taxon>
        <taxon>Ruminantia</taxon>
        <taxon>Pecora</taxon>
        <taxon>Bovidae</taxon>
        <taxon>Caprinae</taxon>
        <taxon>Ovis</taxon>
    </lineage>
</organism>
<evidence type="ECO:0000313" key="2">
    <source>
        <dbReference type="EMBL" id="KAG5202632.1"/>
    </source>
</evidence>
<comment type="caution">
    <text evidence="2">The sequence shown here is derived from an EMBL/GenBank/DDBJ whole genome shotgun (WGS) entry which is preliminary data.</text>
</comment>
<evidence type="ECO:0000256" key="1">
    <source>
        <dbReference type="SAM" id="MobiDB-lite"/>
    </source>
</evidence>
<accession>A0A836A7N1</accession>
<name>A0A836A7N1_SHEEP</name>
<feature type="compositionally biased region" description="Polar residues" evidence="1">
    <location>
        <begin position="82"/>
        <end position="93"/>
    </location>
</feature>
<dbReference type="EMBL" id="JAEMGP010000012">
    <property type="protein sequence ID" value="KAG5202632.1"/>
    <property type="molecule type" value="Genomic_DNA"/>
</dbReference>